<gene>
    <name evidence="4" type="ORF">GLOTRDRAFT_78211</name>
</gene>
<dbReference type="Gene3D" id="3.40.50.10190">
    <property type="entry name" value="BRCT domain"/>
    <property type="match status" value="4"/>
</dbReference>
<dbReference type="AlphaFoldDB" id="S7Q416"/>
<evidence type="ECO:0000259" key="3">
    <source>
        <dbReference type="PROSITE" id="PS50172"/>
    </source>
</evidence>
<feature type="domain" description="BRCT" evidence="3">
    <location>
        <begin position="141"/>
        <end position="239"/>
    </location>
</feature>
<feature type="compositionally biased region" description="Basic residues" evidence="2">
    <location>
        <begin position="804"/>
        <end position="813"/>
    </location>
</feature>
<dbReference type="InterPro" id="IPR059215">
    <property type="entry name" value="BRCT2_TopBP1-like"/>
</dbReference>
<name>S7Q416_GLOTA</name>
<feature type="compositionally biased region" description="Polar residues" evidence="2">
    <location>
        <begin position="272"/>
        <end position="282"/>
    </location>
</feature>
<dbReference type="SMART" id="SM00292">
    <property type="entry name" value="BRCT"/>
    <property type="match status" value="3"/>
</dbReference>
<organism evidence="4 5">
    <name type="scientific">Gloeophyllum trabeum (strain ATCC 11539 / FP-39264 / Madison 617)</name>
    <name type="common">Brown rot fungus</name>
    <dbReference type="NCBI Taxonomy" id="670483"/>
    <lineage>
        <taxon>Eukaryota</taxon>
        <taxon>Fungi</taxon>
        <taxon>Dikarya</taxon>
        <taxon>Basidiomycota</taxon>
        <taxon>Agaricomycotina</taxon>
        <taxon>Agaricomycetes</taxon>
        <taxon>Gloeophyllales</taxon>
        <taxon>Gloeophyllaceae</taxon>
        <taxon>Gloeophyllum</taxon>
    </lineage>
</organism>
<dbReference type="HOGENOM" id="CLU_007843_0_0_1"/>
<evidence type="ECO:0000313" key="4">
    <source>
        <dbReference type="EMBL" id="EPQ54267.1"/>
    </source>
</evidence>
<dbReference type="GO" id="GO:0033314">
    <property type="term" value="P:mitotic DNA replication checkpoint signaling"/>
    <property type="evidence" value="ECO:0007669"/>
    <property type="project" value="TreeGrafter"/>
</dbReference>
<keyword evidence="5" id="KW-1185">Reference proteome</keyword>
<dbReference type="CDD" id="cd00027">
    <property type="entry name" value="BRCT"/>
    <property type="match status" value="1"/>
</dbReference>
<dbReference type="GeneID" id="19308785"/>
<proteinExistence type="predicted"/>
<dbReference type="PROSITE" id="PS50172">
    <property type="entry name" value="BRCT"/>
    <property type="match status" value="4"/>
</dbReference>
<dbReference type="InterPro" id="IPR036420">
    <property type="entry name" value="BRCT_dom_sf"/>
</dbReference>
<feature type="region of interest" description="Disordered" evidence="2">
    <location>
        <begin position="1"/>
        <end position="37"/>
    </location>
</feature>
<feature type="compositionally biased region" description="Basic residues" evidence="2">
    <location>
        <begin position="1"/>
        <end position="13"/>
    </location>
</feature>
<feature type="region of interest" description="Disordered" evidence="2">
    <location>
        <begin position="893"/>
        <end position="917"/>
    </location>
</feature>
<sequence length="931" mass="103359">MASRRGNKSHKVPGVKLRPAQETRSKVNIPDDDSFMQDDDAEENTQFVDMVFRPFRGLVICATGVPDKTALFKKALELGAMSTQDFTDRVTHLVAATPQGAKYHCAVQRKIPIMKPEWILDSYDIWLHGDDVDVEESMRTHRMPIFTNVTITLSGIDDVGHRAQLQKLVKKEGGSYVKDLTRITKVTHLLCAGDDITDKMRYAEKFNSKEGANIKIVWEEWFWDSLEFGGQFDEEPYRVTHPRPEKRKSSPEPSSPPPSSEPMSETHEAPLQKSNSKTNAPNICQDDEEEEEMAQVKRVHSDTLQIWQSLLKPRGFQIVEGKLLRSPSKSQSRADAVNVLENQMPLREENHLPHKSAAKTGKSILSGFRRSESFAHLQTAGAGPRQPTPLQRVNPVSETGGDRDATEHSPAVSTANAGGKHMFTGAKFKLLGEARAPNVRSAVEDYGGRVLSAEDEDEADFIIVRLISGSNFYKQETDTVERAKYRTECWLERCIYEERVCAPDEKVVFTPLKIDIPVVGADQINLSFSGLEESDACWVRRLVRALGINLALNFSRRSTHLLCPSAIGPKYEKALEWGIPVVGMEWLERIGRSGIIFEVPVSELTGRSENQAIVHVLDVKGKGKAKEVEYAPDLRITDITNSASSTSSNSQSVPRRVATDDVIGRLHEESMAVDVNPPDVFHVEGAGDTFGEPAMLQGHPVKSDHRQQSVHEHAPVTPHCSEDQLMEVPDRNDDQAEDAAKGQTIPSSNTPSPLKNPRSSSMPISPVKPSPTAEATRALQERLTSLLGKRPSEEEETLAGGIVRHGKRVRPPSRSKSCFQRPQSRQNSGELPFPRVASPAPSDPAFNLALARPFDETVLSEENTRPSDESIRVTYEDPAQRAEQRRLMSLLGGVDNQNHTSDEATDDVPANVRPKKRNLVRRSGGTRVAGF</sequence>
<feature type="domain" description="BRCT" evidence="3">
    <location>
        <begin position="523"/>
        <end position="587"/>
    </location>
</feature>
<feature type="region of interest" description="Disordered" evidence="2">
    <location>
        <begin position="376"/>
        <end position="418"/>
    </location>
</feature>
<protein>
    <recommendedName>
        <fullName evidence="3">BRCT domain-containing protein</fullName>
    </recommendedName>
</protein>
<dbReference type="CDD" id="cd17731">
    <property type="entry name" value="BRCT_TopBP1_rpt2_like"/>
    <property type="match status" value="1"/>
</dbReference>
<dbReference type="PANTHER" id="PTHR13561">
    <property type="entry name" value="DNA REPLICATION REGULATOR DPB11-RELATED"/>
    <property type="match status" value="1"/>
</dbReference>
<dbReference type="STRING" id="670483.S7Q416"/>
<accession>S7Q416</accession>
<dbReference type="InterPro" id="IPR001357">
    <property type="entry name" value="BRCT_dom"/>
</dbReference>
<dbReference type="Proteomes" id="UP000030669">
    <property type="component" value="Unassembled WGS sequence"/>
</dbReference>
<reference evidence="4 5" key="1">
    <citation type="journal article" date="2012" name="Science">
        <title>The Paleozoic origin of enzymatic lignin decomposition reconstructed from 31 fungal genomes.</title>
        <authorList>
            <person name="Floudas D."/>
            <person name="Binder M."/>
            <person name="Riley R."/>
            <person name="Barry K."/>
            <person name="Blanchette R.A."/>
            <person name="Henrissat B."/>
            <person name="Martinez A.T."/>
            <person name="Otillar R."/>
            <person name="Spatafora J.W."/>
            <person name="Yadav J.S."/>
            <person name="Aerts A."/>
            <person name="Benoit I."/>
            <person name="Boyd A."/>
            <person name="Carlson A."/>
            <person name="Copeland A."/>
            <person name="Coutinho P.M."/>
            <person name="de Vries R.P."/>
            <person name="Ferreira P."/>
            <person name="Findley K."/>
            <person name="Foster B."/>
            <person name="Gaskell J."/>
            <person name="Glotzer D."/>
            <person name="Gorecki P."/>
            <person name="Heitman J."/>
            <person name="Hesse C."/>
            <person name="Hori C."/>
            <person name="Igarashi K."/>
            <person name="Jurgens J.A."/>
            <person name="Kallen N."/>
            <person name="Kersten P."/>
            <person name="Kohler A."/>
            <person name="Kuees U."/>
            <person name="Kumar T.K.A."/>
            <person name="Kuo A."/>
            <person name="LaButti K."/>
            <person name="Larrondo L.F."/>
            <person name="Lindquist E."/>
            <person name="Ling A."/>
            <person name="Lombard V."/>
            <person name="Lucas S."/>
            <person name="Lundell T."/>
            <person name="Martin R."/>
            <person name="McLaughlin D.J."/>
            <person name="Morgenstern I."/>
            <person name="Morin E."/>
            <person name="Murat C."/>
            <person name="Nagy L.G."/>
            <person name="Nolan M."/>
            <person name="Ohm R.A."/>
            <person name="Patyshakuliyeva A."/>
            <person name="Rokas A."/>
            <person name="Ruiz-Duenas F.J."/>
            <person name="Sabat G."/>
            <person name="Salamov A."/>
            <person name="Samejima M."/>
            <person name="Schmutz J."/>
            <person name="Slot J.C."/>
            <person name="St John F."/>
            <person name="Stenlid J."/>
            <person name="Sun H."/>
            <person name="Sun S."/>
            <person name="Syed K."/>
            <person name="Tsang A."/>
            <person name="Wiebenga A."/>
            <person name="Young D."/>
            <person name="Pisabarro A."/>
            <person name="Eastwood D.C."/>
            <person name="Martin F."/>
            <person name="Cullen D."/>
            <person name="Grigoriev I.V."/>
            <person name="Hibbett D.S."/>
        </authorList>
    </citation>
    <scope>NUCLEOTIDE SEQUENCE [LARGE SCALE GENOMIC DNA]</scope>
    <source>
        <strain evidence="4 5">ATCC 11539</strain>
    </source>
</reference>
<evidence type="ECO:0000313" key="5">
    <source>
        <dbReference type="Proteomes" id="UP000030669"/>
    </source>
</evidence>
<feature type="compositionally biased region" description="Basic and acidic residues" evidence="2">
    <location>
        <begin position="728"/>
        <end position="740"/>
    </location>
</feature>
<feature type="domain" description="BRCT" evidence="3">
    <location>
        <begin position="418"/>
        <end position="508"/>
    </location>
</feature>
<feature type="compositionally biased region" description="Polar residues" evidence="2">
    <location>
        <begin position="814"/>
        <end position="829"/>
    </location>
</feature>
<dbReference type="SUPFAM" id="SSF52113">
    <property type="entry name" value="BRCT domain"/>
    <property type="match status" value="3"/>
</dbReference>
<dbReference type="PANTHER" id="PTHR13561:SF20">
    <property type="entry name" value="DNA TOPOISOMERASE 2-BINDING PROTEIN 1"/>
    <property type="match status" value="1"/>
</dbReference>
<dbReference type="EMBL" id="KB469304">
    <property type="protein sequence ID" value="EPQ54267.1"/>
    <property type="molecule type" value="Genomic_DNA"/>
</dbReference>
<dbReference type="Pfam" id="PF12738">
    <property type="entry name" value="PTCB-BRCT"/>
    <property type="match status" value="3"/>
</dbReference>
<feature type="compositionally biased region" description="Polar residues" evidence="2">
    <location>
        <begin position="744"/>
        <end position="763"/>
    </location>
</feature>
<evidence type="ECO:0000256" key="1">
    <source>
        <dbReference type="ARBA" id="ARBA00022737"/>
    </source>
</evidence>
<evidence type="ECO:0000256" key="2">
    <source>
        <dbReference type="SAM" id="MobiDB-lite"/>
    </source>
</evidence>
<feature type="compositionally biased region" description="Polar residues" evidence="2">
    <location>
        <begin position="388"/>
        <end position="397"/>
    </location>
</feature>
<dbReference type="OrthoDB" id="251770at2759"/>
<dbReference type="GO" id="GO:0007095">
    <property type="term" value="P:mitotic G2 DNA damage checkpoint signaling"/>
    <property type="evidence" value="ECO:0007669"/>
    <property type="project" value="TreeGrafter"/>
</dbReference>
<keyword evidence="1" id="KW-0677">Repeat</keyword>
<feature type="compositionally biased region" description="Basic and acidic residues" evidence="2">
    <location>
        <begin position="701"/>
        <end position="714"/>
    </location>
</feature>
<feature type="region of interest" description="Disordered" evidence="2">
    <location>
        <begin position="677"/>
        <end position="840"/>
    </location>
</feature>
<dbReference type="GO" id="GO:0006270">
    <property type="term" value="P:DNA replication initiation"/>
    <property type="evidence" value="ECO:0007669"/>
    <property type="project" value="TreeGrafter"/>
</dbReference>
<feature type="region of interest" description="Disordered" evidence="2">
    <location>
        <begin position="235"/>
        <end position="282"/>
    </location>
</feature>
<dbReference type="eggNOG" id="KOG1929">
    <property type="taxonomic scope" value="Eukaryota"/>
</dbReference>
<dbReference type="OMA" id="FATQWNI"/>
<dbReference type="KEGG" id="gtr:GLOTRDRAFT_78211"/>
<dbReference type="RefSeq" id="XP_007867569.1">
    <property type="nucleotide sequence ID" value="XM_007869378.1"/>
</dbReference>
<feature type="domain" description="BRCT" evidence="3">
    <location>
        <begin position="50"/>
        <end position="123"/>
    </location>
</feature>